<dbReference type="Proteomes" id="UP000531561">
    <property type="component" value="Unassembled WGS sequence"/>
</dbReference>
<keyword evidence="1" id="KW-1133">Transmembrane helix</keyword>
<dbReference type="GeneID" id="59265221"/>
<keyword evidence="1" id="KW-0812">Transmembrane</keyword>
<evidence type="ECO:0000313" key="2">
    <source>
        <dbReference type="EMBL" id="KAF5869392.1"/>
    </source>
</evidence>
<feature type="transmembrane region" description="Helical" evidence="1">
    <location>
        <begin position="51"/>
        <end position="70"/>
    </location>
</feature>
<evidence type="ECO:0000256" key="1">
    <source>
        <dbReference type="SAM" id="Phobius"/>
    </source>
</evidence>
<keyword evidence="1" id="KW-0472">Membrane</keyword>
<evidence type="ECO:0000313" key="3">
    <source>
        <dbReference type="Proteomes" id="UP000531561"/>
    </source>
</evidence>
<protein>
    <submittedName>
        <fullName evidence="2">Uncharacterized protein</fullName>
    </submittedName>
</protein>
<organism evidence="2 3">
    <name type="scientific">Botrytis fragariae</name>
    <dbReference type="NCBI Taxonomy" id="1964551"/>
    <lineage>
        <taxon>Eukaryota</taxon>
        <taxon>Fungi</taxon>
        <taxon>Dikarya</taxon>
        <taxon>Ascomycota</taxon>
        <taxon>Pezizomycotina</taxon>
        <taxon>Leotiomycetes</taxon>
        <taxon>Helotiales</taxon>
        <taxon>Sclerotiniaceae</taxon>
        <taxon>Botrytis</taxon>
    </lineage>
</organism>
<accession>A0A8H6AKP9</accession>
<comment type="caution">
    <text evidence="2">The sequence shown here is derived from an EMBL/GenBank/DDBJ whole genome shotgun (WGS) entry which is preliminary data.</text>
</comment>
<gene>
    <name evidence="2" type="ORF">Bfra_011198</name>
</gene>
<reference evidence="2 3" key="1">
    <citation type="journal article" date="2020" name="Phytopathology">
        <title>A high-quality genome resource of Botrytis fragariae, a new and rapidly spreading fungal pathogen causing strawberry gray mold in the U.S.A.</title>
        <authorList>
            <person name="Wu Y."/>
            <person name="Saski C.A."/>
            <person name="Schnabel G."/>
            <person name="Xiao S."/>
            <person name="Hu M."/>
        </authorList>
    </citation>
    <scope>NUCLEOTIDE SEQUENCE [LARGE SCALE GENOMIC DNA]</scope>
    <source>
        <strain evidence="2 3">BVB16</strain>
    </source>
</reference>
<keyword evidence="3" id="KW-1185">Reference proteome</keyword>
<proteinExistence type="predicted"/>
<dbReference type="EMBL" id="JABFCT010000017">
    <property type="protein sequence ID" value="KAF5869392.1"/>
    <property type="molecule type" value="Genomic_DNA"/>
</dbReference>
<dbReference type="RefSeq" id="XP_037188341.1">
    <property type="nucleotide sequence ID" value="XM_037341529.1"/>
</dbReference>
<dbReference type="OrthoDB" id="10548033at2759"/>
<name>A0A8H6AKP9_9HELO</name>
<sequence length="78" mass="8735">MKIIFYGSNLIPRYALLLMGNSYFEPSFSGGIIDINNLDHNDVCNATSKQYILLVPIVILNSLATVAAFVRTRNLAEW</sequence>
<dbReference type="AlphaFoldDB" id="A0A8H6AKP9"/>